<protein>
    <submittedName>
        <fullName evidence="2">Uncharacterized protein</fullName>
    </submittedName>
</protein>
<accession>U6KD73</accession>
<dbReference type="RefSeq" id="XP_013355977.1">
    <property type="nucleotide sequence ID" value="XM_013500523.1"/>
</dbReference>
<evidence type="ECO:0000313" key="3">
    <source>
        <dbReference type="Proteomes" id="UP000030744"/>
    </source>
</evidence>
<feature type="compositionally biased region" description="Basic and acidic residues" evidence="1">
    <location>
        <begin position="476"/>
        <end position="489"/>
    </location>
</feature>
<feature type="compositionally biased region" description="Pro residues" evidence="1">
    <location>
        <begin position="342"/>
        <end position="351"/>
    </location>
</feature>
<gene>
    <name evidence="2" type="ORF">EMH_0053900</name>
</gene>
<dbReference type="VEuPathDB" id="ToxoDB:EMH_0053900"/>
<feature type="compositionally biased region" description="Basic and acidic residues" evidence="1">
    <location>
        <begin position="352"/>
        <end position="367"/>
    </location>
</feature>
<dbReference type="GeneID" id="25380058"/>
<reference evidence="2" key="1">
    <citation type="submission" date="2013-10" db="EMBL/GenBank/DDBJ databases">
        <title>Genomic analysis of the causative agents of coccidiosis in chickens.</title>
        <authorList>
            <person name="Reid A.J."/>
            <person name="Blake D."/>
            <person name="Billington K."/>
            <person name="Browne H."/>
            <person name="Dunn M."/>
            <person name="Hung S."/>
            <person name="Kawahara F."/>
            <person name="Miranda-Saavedra D."/>
            <person name="Mourier T."/>
            <person name="Nagra H."/>
            <person name="Otto T.D."/>
            <person name="Rawlings N."/>
            <person name="Sanchez A."/>
            <person name="Sanders M."/>
            <person name="Subramaniam C."/>
            <person name="Tay Y."/>
            <person name="Dear P."/>
            <person name="Doerig C."/>
            <person name="Gruber A."/>
            <person name="Parkinson J."/>
            <person name="Shirley M."/>
            <person name="Wan K.L."/>
            <person name="Berriman M."/>
            <person name="Tomley F."/>
            <person name="Pain A."/>
        </authorList>
    </citation>
    <scope>NUCLEOTIDE SEQUENCE [LARGE SCALE GENOMIC DNA]</scope>
    <source>
        <strain evidence="2">Houghton</strain>
    </source>
</reference>
<dbReference type="Proteomes" id="UP000030744">
    <property type="component" value="Unassembled WGS sequence"/>
</dbReference>
<dbReference type="AlphaFoldDB" id="U6KD73"/>
<name>U6KD73_9EIME</name>
<feature type="compositionally biased region" description="Basic and acidic residues" evidence="1">
    <location>
        <begin position="498"/>
        <end position="514"/>
    </location>
</feature>
<evidence type="ECO:0000256" key="1">
    <source>
        <dbReference type="SAM" id="MobiDB-lite"/>
    </source>
</evidence>
<keyword evidence="3" id="KW-1185">Reference proteome</keyword>
<organism evidence="2 3">
    <name type="scientific">Eimeria mitis</name>
    <dbReference type="NCBI Taxonomy" id="44415"/>
    <lineage>
        <taxon>Eukaryota</taxon>
        <taxon>Sar</taxon>
        <taxon>Alveolata</taxon>
        <taxon>Apicomplexa</taxon>
        <taxon>Conoidasida</taxon>
        <taxon>Coccidia</taxon>
        <taxon>Eucoccidiorida</taxon>
        <taxon>Eimeriorina</taxon>
        <taxon>Eimeriidae</taxon>
        <taxon>Eimeria</taxon>
    </lineage>
</organism>
<evidence type="ECO:0000313" key="2">
    <source>
        <dbReference type="EMBL" id="CDJ33413.1"/>
    </source>
</evidence>
<dbReference type="OrthoDB" id="347077at2759"/>
<sequence>MQVFRLRHPNDAIGGPEVMAACAQAAALLDAYRSLRSAHLDYHMQHDPHAGMSEDSAAWMAGRFNLMLQEDQAVANDKNVRKGLKWCIDSTLVVQQILSQRALTDLNETLVVQQILSQRALTDLNESPASPGNAFNNLLDASRTAGASHTRRIAQYLLSRCRDESKETTAQIHAWAALSVGIAETFFRGQLTCAINAQESSEIDISLVKAALSLGWGKMGIEDVLEPHALLVQVVRSIEKSRLLTDSDKKRIQKNCSRIGKAQMQPFWPFYKEPQHLDEALLSMYSVPSRDDGERGQGEGGGGNPEPTPEPQEQYGSNMPPETPAGTSEEGAEPSGEQPYPRGQPPPPPPPVHREKPPLQAVEESRPHQSVTVPVPLSEHGEETSPDETEEAPIPTQEKQEHPGGSEGEPPVPPPHVKDQPTAEGSSQEVMENEAHSGTMPIVPVVPPRQAGRQPSENDLHKGEPPMPPPTQPKEPIADRGGKPVEHYGGHPSPVPIPREHTNEDTRGSQEQQRKLPTRIRLGSASGRLEGNGPKENIPKLKRSPSDNFNPHRIATPRQSGSRLYNHRLLVDTGSGAAPGGKLLSIRVSICPSPIGSTL</sequence>
<reference evidence="2" key="2">
    <citation type="submission" date="2013-10" db="EMBL/GenBank/DDBJ databases">
        <authorList>
            <person name="Aslett M."/>
        </authorList>
    </citation>
    <scope>NUCLEOTIDE SEQUENCE [LARGE SCALE GENOMIC DNA]</scope>
    <source>
        <strain evidence="2">Houghton</strain>
    </source>
</reference>
<feature type="region of interest" description="Disordered" evidence="1">
    <location>
        <begin position="288"/>
        <end position="558"/>
    </location>
</feature>
<dbReference type="EMBL" id="HG685200">
    <property type="protein sequence ID" value="CDJ33413.1"/>
    <property type="molecule type" value="Genomic_DNA"/>
</dbReference>
<proteinExistence type="predicted"/>